<keyword evidence="4" id="KW-1185">Reference proteome</keyword>
<keyword evidence="1" id="KW-1133">Transmembrane helix</keyword>
<dbReference type="EMBL" id="UGYO01000001">
    <property type="protein sequence ID" value="SUI80808.1"/>
    <property type="molecule type" value="Genomic_DNA"/>
</dbReference>
<keyword evidence="1" id="KW-0812">Transmembrane</keyword>
<sequence length="197" mass="21692">MQATLYKREGHEDLFAPSLALLKVSLGEHEMNGFCQPMFILEGVQLTGLSEYRGEGQIESEDPAGYFIHRGDLLHWAKCFQKGKTMKRGSKIKHQAYHSSGIIAASMLLLSLAFAQPLHAGPFAKPERTTQGQEAKLKVRSGDEAARLVKQAYGGKVLRVQSVKVNGNPGYRVKLLQDSGRIVYVSVDAHSGRLQAN</sequence>
<gene>
    <name evidence="3" type="ORF">NCTC10738_02825</name>
</gene>
<evidence type="ECO:0000313" key="4">
    <source>
        <dbReference type="Proteomes" id="UP000254069"/>
    </source>
</evidence>
<dbReference type="AlphaFoldDB" id="A0A380AIF8"/>
<dbReference type="Pfam" id="PF03413">
    <property type="entry name" value="PepSY"/>
    <property type="match status" value="1"/>
</dbReference>
<accession>A0A380AIF8</accession>
<feature type="transmembrane region" description="Helical" evidence="1">
    <location>
        <begin position="96"/>
        <end position="115"/>
    </location>
</feature>
<feature type="domain" description="PepSY" evidence="2">
    <location>
        <begin position="143"/>
        <end position="194"/>
    </location>
</feature>
<evidence type="ECO:0000313" key="3">
    <source>
        <dbReference type="EMBL" id="SUI80808.1"/>
    </source>
</evidence>
<evidence type="ECO:0000259" key="2">
    <source>
        <dbReference type="Pfam" id="PF03413"/>
    </source>
</evidence>
<protein>
    <recommendedName>
        <fullName evidence="2">PepSY domain-containing protein</fullName>
    </recommendedName>
</protein>
<reference evidence="3 4" key="1">
    <citation type="submission" date="2018-06" db="EMBL/GenBank/DDBJ databases">
        <authorList>
            <consortium name="Pathogen Informatics"/>
            <person name="Doyle S."/>
        </authorList>
    </citation>
    <scope>NUCLEOTIDE SEQUENCE [LARGE SCALE GENOMIC DNA]</scope>
    <source>
        <strain evidence="3 4">NCTC10738</strain>
    </source>
</reference>
<proteinExistence type="predicted"/>
<dbReference type="Proteomes" id="UP000254069">
    <property type="component" value="Unassembled WGS sequence"/>
</dbReference>
<name>A0A380AIF8_9GAMM</name>
<keyword evidence="1" id="KW-0472">Membrane</keyword>
<organism evidence="3 4">
    <name type="scientific">Shewanella algae</name>
    <dbReference type="NCBI Taxonomy" id="38313"/>
    <lineage>
        <taxon>Bacteria</taxon>
        <taxon>Pseudomonadati</taxon>
        <taxon>Pseudomonadota</taxon>
        <taxon>Gammaproteobacteria</taxon>
        <taxon>Alteromonadales</taxon>
        <taxon>Shewanellaceae</taxon>
        <taxon>Shewanella</taxon>
    </lineage>
</organism>
<evidence type="ECO:0000256" key="1">
    <source>
        <dbReference type="SAM" id="Phobius"/>
    </source>
</evidence>
<dbReference type="InterPro" id="IPR025711">
    <property type="entry name" value="PepSY"/>
</dbReference>